<dbReference type="Gene3D" id="2.40.50.100">
    <property type="match status" value="1"/>
</dbReference>
<dbReference type="AlphaFoldDB" id="A0A7C3EYC9"/>
<organism evidence="6">
    <name type="scientific">candidate division WOR-3 bacterium</name>
    <dbReference type="NCBI Taxonomy" id="2052148"/>
    <lineage>
        <taxon>Bacteria</taxon>
        <taxon>Bacteria division WOR-3</taxon>
    </lineage>
</organism>
<dbReference type="NCBIfam" id="TIGR01730">
    <property type="entry name" value="RND_mfp"/>
    <property type="match status" value="1"/>
</dbReference>
<dbReference type="Pfam" id="PF25989">
    <property type="entry name" value="YknX_C"/>
    <property type="match status" value="1"/>
</dbReference>
<dbReference type="SUPFAM" id="SSF111369">
    <property type="entry name" value="HlyD-like secretion proteins"/>
    <property type="match status" value="1"/>
</dbReference>
<dbReference type="GO" id="GO:0015562">
    <property type="term" value="F:efflux transmembrane transporter activity"/>
    <property type="evidence" value="ECO:0007669"/>
    <property type="project" value="TreeGrafter"/>
</dbReference>
<dbReference type="InterPro" id="IPR058792">
    <property type="entry name" value="Beta-barrel_RND_2"/>
</dbReference>
<dbReference type="GO" id="GO:1990281">
    <property type="term" value="C:efflux pump complex"/>
    <property type="evidence" value="ECO:0007669"/>
    <property type="project" value="TreeGrafter"/>
</dbReference>
<dbReference type="PROSITE" id="PS51257">
    <property type="entry name" value="PROKAR_LIPOPROTEIN"/>
    <property type="match status" value="1"/>
</dbReference>
<sequence length="293" mass="31647">MRLNYRTIINFTIILILLTTGCGNNRKKQTELPVGVSVITVEPRTVTRSIQLLGILQGEQQVIVTSKITGRVTEIVKPEGSPVAQDEPIAYVLNDIPGMDYKPGPVRSPISGVVGKLYVEPGQTVTPAMPFAAIARYGQRLKMKAFVSDADLPYVRRGARARVSFSAIPDTTFEGTVTQVTPMLDPQSRSATVEITIPNPKGRLIPGMAGMARLVVEEKTGVPAVPASALFTTDETKVVVIENGVARFRTVQLGLRGDEWVEVSSGLNPGEKVATVGKERVQEGQRVTVVEAK</sequence>
<evidence type="ECO:0000259" key="2">
    <source>
        <dbReference type="Pfam" id="PF25954"/>
    </source>
</evidence>
<protein>
    <submittedName>
        <fullName evidence="6">Efflux RND transporter periplasmic adaptor subunit</fullName>
    </submittedName>
</protein>
<dbReference type="EMBL" id="DSTU01000001">
    <property type="protein sequence ID" value="HFJ53193.1"/>
    <property type="molecule type" value="Genomic_DNA"/>
</dbReference>
<evidence type="ECO:0000256" key="1">
    <source>
        <dbReference type="ARBA" id="ARBA00009477"/>
    </source>
</evidence>
<evidence type="ECO:0000313" key="5">
    <source>
        <dbReference type="EMBL" id="HEE18368.1"/>
    </source>
</evidence>
<dbReference type="PANTHER" id="PTHR30469">
    <property type="entry name" value="MULTIDRUG RESISTANCE PROTEIN MDTA"/>
    <property type="match status" value="1"/>
</dbReference>
<dbReference type="InterPro" id="IPR058637">
    <property type="entry name" value="YknX-like_C"/>
</dbReference>
<dbReference type="Gene3D" id="2.40.30.170">
    <property type="match status" value="1"/>
</dbReference>
<feature type="domain" description="YknX-like C-terminal permuted SH3-like" evidence="3">
    <location>
        <begin position="224"/>
        <end position="289"/>
    </location>
</feature>
<gene>
    <name evidence="5" type="ORF">ENP62_02310</name>
    <name evidence="4" type="ORF">ENP94_05775</name>
    <name evidence="6" type="ORF">ENS16_00680</name>
</gene>
<dbReference type="InterPro" id="IPR006143">
    <property type="entry name" value="RND_pump_MFP"/>
</dbReference>
<dbReference type="FunFam" id="2.40.30.170:FF:000010">
    <property type="entry name" value="Efflux RND transporter periplasmic adaptor subunit"/>
    <property type="match status" value="1"/>
</dbReference>
<feature type="domain" description="CusB-like beta-barrel" evidence="2">
    <location>
        <begin position="145"/>
        <end position="214"/>
    </location>
</feature>
<dbReference type="EMBL" id="DSLG01000007">
    <property type="protein sequence ID" value="HEA87504.1"/>
    <property type="molecule type" value="Genomic_DNA"/>
</dbReference>
<evidence type="ECO:0000313" key="4">
    <source>
        <dbReference type="EMBL" id="HEA87504.1"/>
    </source>
</evidence>
<dbReference type="Pfam" id="PF25954">
    <property type="entry name" value="Beta-barrel_RND_2"/>
    <property type="match status" value="1"/>
</dbReference>
<comment type="caution">
    <text evidence="6">The sequence shown here is derived from an EMBL/GenBank/DDBJ whole genome shotgun (WGS) entry which is preliminary data.</text>
</comment>
<dbReference type="Gene3D" id="2.40.420.20">
    <property type="match status" value="1"/>
</dbReference>
<dbReference type="EMBL" id="DSKA01000171">
    <property type="protein sequence ID" value="HEE18368.1"/>
    <property type="molecule type" value="Genomic_DNA"/>
</dbReference>
<name>A0A7C3EYC9_UNCW3</name>
<accession>A0A7C3EYC9</accession>
<evidence type="ECO:0000259" key="3">
    <source>
        <dbReference type="Pfam" id="PF25989"/>
    </source>
</evidence>
<reference evidence="6" key="1">
    <citation type="journal article" date="2020" name="mSystems">
        <title>Genome- and Community-Level Interaction Insights into Carbon Utilization and Element Cycling Functions of Hydrothermarchaeota in Hydrothermal Sediment.</title>
        <authorList>
            <person name="Zhou Z."/>
            <person name="Liu Y."/>
            <person name="Xu W."/>
            <person name="Pan J."/>
            <person name="Luo Z.H."/>
            <person name="Li M."/>
        </authorList>
    </citation>
    <scope>NUCLEOTIDE SEQUENCE [LARGE SCALE GENOMIC DNA]</scope>
    <source>
        <strain evidence="5">SpSt-236</strain>
        <strain evidence="4">SpSt-265</strain>
        <strain evidence="6">SpSt-465</strain>
    </source>
</reference>
<comment type="similarity">
    <text evidence="1">Belongs to the membrane fusion protein (MFP) (TC 8.A.1) family.</text>
</comment>
<evidence type="ECO:0000313" key="6">
    <source>
        <dbReference type="EMBL" id="HFJ53193.1"/>
    </source>
</evidence>
<proteinExistence type="inferred from homology"/>